<evidence type="ECO:0000256" key="2">
    <source>
        <dbReference type="PROSITE-ProRule" id="PRU00703"/>
    </source>
</evidence>
<dbReference type="PROSITE" id="PS51371">
    <property type="entry name" value="CBS"/>
    <property type="match status" value="2"/>
</dbReference>
<dbReference type="SUPFAM" id="SSF54631">
    <property type="entry name" value="CBS-domain pair"/>
    <property type="match status" value="1"/>
</dbReference>
<comment type="caution">
    <text evidence="4">The sequence shown here is derived from an EMBL/GenBank/DDBJ whole genome shotgun (WGS) entry which is preliminary data.</text>
</comment>
<dbReference type="InterPro" id="IPR051257">
    <property type="entry name" value="Diverse_CBS-Domain"/>
</dbReference>
<dbReference type="Pfam" id="PF00571">
    <property type="entry name" value="CBS"/>
    <property type="match status" value="2"/>
</dbReference>
<name>A0AAW1RAS8_9CHLO</name>
<dbReference type="EMBL" id="JALJOS010000015">
    <property type="protein sequence ID" value="KAK9830708.1"/>
    <property type="molecule type" value="Genomic_DNA"/>
</dbReference>
<feature type="domain" description="CBS" evidence="3">
    <location>
        <begin position="157"/>
        <end position="216"/>
    </location>
</feature>
<dbReference type="SMART" id="SM00116">
    <property type="entry name" value="CBS"/>
    <property type="match status" value="2"/>
</dbReference>
<accession>A0AAW1RAS8</accession>
<keyword evidence="1 2" id="KW-0129">CBS domain</keyword>
<sequence length="218" mass="23131">MASFRSLQLPSPCLPCSRISTHQHVAPAQTFHALPRLPCATRAAVRAAATADDEEDSGSAVSGEWPVNWSLASYEDVGEFFQNNLFKKGASPVSSLADVMTKSVTTTTPDDSIESVKNLFGRISGVPVVKSKTDATLVGVLSRKDLEKNGKKVADIMSSPPIAARATNKVADAAVMMLKHKVHRIPVVDGQAKCIGIVTRTDIFTALALDSGNTKTLA</sequence>
<organism evidence="4 5">
    <name type="scientific">Apatococcus lobatus</name>
    <dbReference type="NCBI Taxonomy" id="904363"/>
    <lineage>
        <taxon>Eukaryota</taxon>
        <taxon>Viridiplantae</taxon>
        <taxon>Chlorophyta</taxon>
        <taxon>core chlorophytes</taxon>
        <taxon>Trebouxiophyceae</taxon>
        <taxon>Chlorellales</taxon>
        <taxon>Chlorellaceae</taxon>
        <taxon>Apatococcus</taxon>
    </lineage>
</organism>
<dbReference type="Gene3D" id="3.10.580.10">
    <property type="entry name" value="CBS-domain"/>
    <property type="match status" value="2"/>
</dbReference>
<dbReference type="Proteomes" id="UP001438707">
    <property type="component" value="Unassembled WGS sequence"/>
</dbReference>
<proteinExistence type="predicted"/>
<dbReference type="InterPro" id="IPR046342">
    <property type="entry name" value="CBS_dom_sf"/>
</dbReference>
<dbReference type="PANTHER" id="PTHR43080:SF29">
    <property type="entry name" value="OS02G0818000 PROTEIN"/>
    <property type="match status" value="1"/>
</dbReference>
<keyword evidence="5" id="KW-1185">Reference proteome</keyword>
<evidence type="ECO:0000313" key="5">
    <source>
        <dbReference type="Proteomes" id="UP001438707"/>
    </source>
</evidence>
<feature type="domain" description="CBS" evidence="3">
    <location>
        <begin position="100"/>
        <end position="156"/>
    </location>
</feature>
<evidence type="ECO:0000259" key="3">
    <source>
        <dbReference type="PROSITE" id="PS51371"/>
    </source>
</evidence>
<dbReference type="InterPro" id="IPR000644">
    <property type="entry name" value="CBS_dom"/>
</dbReference>
<evidence type="ECO:0000313" key="4">
    <source>
        <dbReference type="EMBL" id="KAK9830708.1"/>
    </source>
</evidence>
<protein>
    <recommendedName>
        <fullName evidence="3">CBS domain-containing protein</fullName>
    </recommendedName>
</protein>
<gene>
    <name evidence="4" type="ORF">WJX74_003396</name>
</gene>
<evidence type="ECO:0000256" key="1">
    <source>
        <dbReference type="ARBA" id="ARBA00023122"/>
    </source>
</evidence>
<reference evidence="4 5" key="1">
    <citation type="journal article" date="2024" name="Nat. Commun.">
        <title>Phylogenomics reveals the evolutionary origins of lichenization in chlorophyte algae.</title>
        <authorList>
            <person name="Puginier C."/>
            <person name="Libourel C."/>
            <person name="Otte J."/>
            <person name="Skaloud P."/>
            <person name="Haon M."/>
            <person name="Grisel S."/>
            <person name="Petersen M."/>
            <person name="Berrin J.G."/>
            <person name="Delaux P.M."/>
            <person name="Dal Grande F."/>
            <person name="Keller J."/>
        </authorList>
    </citation>
    <scope>NUCLEOTIDE SEQUENCE [LARGE SCALE GENOMIC DNA]</scope>
    <source>
        <strain evidence="4 5">SAG 2145</strain>
    </source>
</reference>
<dbReference type="PANTHER" id="PTHR43080">
    <property type="entry name" value="CBS DOMAIN-CONTAINING PROTEIN CBSX3, MITOCHONDRIAL"/>
    <property type="match status" value="1"/>
</dbReference>
<dbReference type="AlphaFoldDB" id="A0AAW1RAS8"/>